<sequence length="109" mass="12181">MAQHIKNRDNKPMEGHNMGGHHMGGHHMGGQHIKTGGIGHAICKRFPKAPGCKEGFSMKQSIAGWVLLAIFLVIVFAIAGHYMRYWTLPKVSFIPQKPAPASHLQYFFF</sequence>
<proteinExistence type="predicted"/>
<feature type="compositionally biased region" description="Basic and acidic residues" evidence="1">
    <location>
        <begin position="1"/>
        <end position="14"/>
    </location>
</feature>
<feature type="compositionally biased region" description="Gly residues" evidence="1">
    <location>
        <begin position="17"/>
        <end position="26"/>
    </location>
</feature>
<dbReference type="AlphaFoldDB" id="A0A6C0DL94"/>
<reference evidence="3" key="1">
    <citation type="journal article" date="2020" name="Nature">
        <title>Giant virus diversity and host interactions through global metagenomics.</title>
        <authorList>
            <person name="Schulz F."/>
            <person name="Roux S."/>
            <person name="Paez-Espino D."/>
            <person name="Jungbluth S."/>
            <person name="Walsh D.A."/>
            <person name="Denef V.J."/>
            <person name="McMahon K.D."/>
            <person name="Konstantinidis K.T."/>
            <person name="Eloe-Fadrosh E.A."/>
            <person name="Kyrpides N.C."/>
            <person name="Woyke T."/>
        </authorList>
    </citation>
    <scope>NUCLEOTIDE SEQUENCE</scope>
    <source>
        <strain evidence="3">GVMAG-M-3300023174-207</strain>
    </source>
</reference>
<keyword evidence="2" id="KW-0472">Membrane</keyword>
<protein>
    <submittedName>
        <fullName evidence="3">Uncharacterized protein</fullName>
    </submittedName>
</protein>
<feature type="region of interest" description="Disordered" evidence="1">
    <location>
        <begin position="1"/>
        <end position="26"/>
    </location>
</feature>
<organism evidence="3">
    <name type="scientific">viral metagenome</name>
    <dbReference type="NCBI Taxonomy" id="1070528"/>
    <lineage>
        <taxon>unclassified sequences</taxon>
        <taxon>metagenomes</taxon>
        <taxon>organismal metagenomes</taxon>
    </lineage>
</organism>
<evidence type="ECO:0000313" key="3">
    <source>
        <dbReference type="EMBL" id="QHT16990.1"/>
    </source>
</evidence>
<accession>A0A6C0DL94</accession>
<keyword evidence="2" id="KW-1133">Transmembrane helix</keyword>
<name>A0A6C0DL94_9ZZZZ</name>
<evidence type="ECO:0000256" key="1">
    <source>
        <dbReference type="SAM" id="MobiDB-lite"/>
    </source>
</evidence>
<evidence type="ECO:0000256" key="2">
    <source>
        <dbReference type="SAM" id="Phobius"/>
    </source>
</evidence>
<feature type="transmembrane region" description="Helical" evidence="2">
    <location>
        <begin position="62"/>
        <end position="83"/>
    </location>
</feature>
<dbReference type="EMBL" id="MN739629">
    <property type="protein sequence ID" value="QHT16990.1"/>
    <property type="molecule type" value="Genomic_DNA"/>
</dbReference>
<keyword evidence="2" id="KW-0812">Transmembrane</keyword>